<gene>
    <name evidence="7" type="primary">lipB</name>
    <name evidence="7" type="ORF">EHQ64_09605</name>
</gene>
<dbReference type="InterPro" id="IPR020605">
    <property type="entry name" value="Octanoyltransferase_CS"/>
</dbReference>
<dbReference type="PANTHER" id="PTHR10993">
    <property type="entry name" value="OCTANOYLTRANSFERASE"/>
    <property type="match status" value="1"/>
</dbReference>
<reference evidence="7" key="1">
    <citation type="journal article" date="2019" name="PLoS Negl. Trop. Dis.">
        <title>Revisiting the worldwide diversity of Leptospira species in the environment.</title>
        <authorList>
            <person name="Vincent A.T."/>
            <person name="Schiettekatte O."/>
            <person name="Bourhy P."/>
            <person name="Veyrier F.J."/>
            <person name="Picardeau M."/>
        </authorList>
    </citation>
    <scope>NUCLEOTIDE SEQUENCE [LARGE SCALE GENOMIC DNA]</scope>
    <source>
        <strain evidence="7">201702455</strain>
    </source>
</reference>
<dbReference type="PROSITE" id="PS51733">
    <property type="entry name" value="BPL_LPL_CATALYTIC"/>
    <property type="match status" value="1"/>
</dbReference>
<dbReference type="Gene3D" id="3.30.930.10">
    <property type="entry name" value="Bira Bifunctional Protein, Domain 2"/>
    <property type="match status" value="1"/>
</dbReference>
<organism evidence="7 8">
    <name type="scientific">Leptospira sarikeiensis</name>
    <dbReference type="NCBI Taxonomy" id="2484943"/>
    <lineage>
        <taxon>Bacteria</taxon>
        <taxon>Pseudomonadati</taxon>
        <taxon>Spirochaetota</taxon>
        <taxon>Spirochaetia</taxon>
        <taxon>Leptospirales</taxon>
        <taxon>Leptospiraceae</taxon>
        <taxon>Leptospira</taxon>
    </lineage>
</organism>
<sequence length="229" mass="26008">MTSSSFSINNTSVQAFSLKNPLPYEDYVRFQEKSRAKRRESILFLEHPLTITGGINYNIDNLLRNEDFLSENGISLQYIKRGGDYTAHEPGQIVTYIHLDLKKREISISDFLDLVLEIAIHATKEVWGLTLVKNPNAPGLYLSDSPNRKILSMGVLFKSWFTSYGIALNVSNDFSAFQCIHPCGQDWRSMVSVAGLGLDSGEEKKREWSRLFQSEFLGHLYGFNSKILT</sequence>
<dbReference type="RefSeq" id="WP_135649268.1">
    <property type="nucleotide sequence ID" value="NZ_RQGF01000025.1"/>
</dbReference>
<evidence type="ECO:0000259" key="6">
    <source>
        <dbReference type="PROSITE" id="PS51733"/>
    </source>
</evidence>
<evidence type="ECO:0000313" key="7">
    <source>
        <dbReference type="EMBL" id="TGL61614.1"/>
    </source>
</evidence>
<protein>
    <recommendedName>
        <fullName evidence="2">lipoyl(octanoyl) transferase</fullName>
        <ecNumber evidence="2">2.3.1.181</ecNumber>
    </recommendedName>
</protein>
<proteinExistence type="predicted"/>
<dbReference type="EC" id="2.3.1.181" evidence="2"/>
<dbReference type="UniPathway" id="UPA00538">
    <property type="reaction ID" value="UER00592"/>
</dbReference>
<name>A0A4R9KA23_9LEPT</name>
<dbReference type="InterPro" id="IPR004143">
    <property type="entry name" value="BPL_LPL_catalytic"/>
</dbReference>
<dbReference type="PROSITE" id="PS01313">
    <property type="entry name" value="LIPB"/>
    <property type="match status" value="1"/>
</dbReference>
<dbReference type="SUPFAM" id="SSF55681">
    <property type="entry name" value="Class II aaRS and biotin synthetases"/>
    <property type="match status" value="1"/>
</dbReference>
<dbReference type="GO" id="GO:0009249">
    <property type="term" value="P:protein lipoylation"/>
    <property type="evidence" value="ECO:0007669"/>
    <property type="project" value="InterPro"/>
</dbReference>
<dbReference type="Proteomes" id="UP000297762">
    <property type="component" value="Unassembled WGS sequence"/>
</dbReference>
<evidence type="ECO:0000256" key="4">
    <source>
        <dbReference type="ARBA" id="ARBA00023315"/>
    </source>
</evidence>
<evidence type="ECO:0000256" key="3">
    <source>
        <dbReference type="ARBA" id="ARBA00022679"/>
    </source>
</evidence>
<dbReference type="PANTHER" id="PTHR10993:SF7">
    <property type="entry name" value="LIPOYLTRANSFERASE 2, MITOCHONDRIAL-RELATED"/>
    <property type="match status" value="1"/>
</dbReference>
<comment type="pathway">
    <text evidence="1">Protein modification; protein lipoylation via endogenous pathway; protein N(6)-(lipoyl)lysine from octanoyl-[acyl-carrier-protein]: step 1/2.</text>
</comment>
<dbReference type="OrthoDB" id="9787061at2"/>
<accession>A0A4R9KA23</accession>
<dbReference type="InterPro" id="IPR045864">
    <property type="entry name" value="aa-tRNA-synth_II/BPL/LPL"/>
</dbReference>
<comment type="caution">
    <text evidence="7">The sequence shown here is derived from an EMBL/GenBank/DDBJ whole genome shotgun (WGS) entry which is preliminary data.</text>
</comment>
<dbReference type="GO" id="GO:0033819">
    <property type="term" value="F:lipoyl(octanoyl) transferase activity"/>
    <property type="evidence" value="ECO:0007669"/>
    <property type="project" value="UniProtKB-EC"/>
</dbReference>
<dbReference type="NCBIfam" id="TIGR00214">
    <property type="entry name" value="lipB"/>
    <property type="match status" value="1"/>
</dbReference>
<keyword evidence="8" id="KW-1185">Reference proteome</keyword>
<keyword evidence="3 7" id="KW-0808">Transferase</keyword>
<dbReference type="AlphaFoldDB" id="A0A4R9KA23"/>
<evidence type="ECO:0000256" key="5">
    <source>
        <dbReference type="ARBA" id="ARBA00024732"/>
    </source>
</evidence>
<comment type="function">
    <text evidence="5">Catalyzes the transfer of endogenously produced octanoic acid from octanoyl-acyl-carrier-protein onto the lipoyl domains of lipoate-dependent enzymes. Lipoyl-ACP can also act as a substrate although octanoyl-ACP is likely to be the physiological substrate.</text>
</comment>
<evidence type="ECO:0000256" key="2">
    <source>
        <dbReference type="ARBA" id="ARBA00012334"/>
    </source>
</evidence>
<evidence type="ECO:0000313" key="8">
    <source>
        <dbReference type="Proteomes" id="UP000297762"/>
    </source>
</evidence>
<dbReference type="InterPro" id="IPR000544">
    <property type="entry name" value="Octanoyltransferase"/>
</dbReference>
<dbReference type="Pfam" id="PF21948">
    <property type="entry name" value="LplA-B_cat"/>
    <property type="match status" value="1"/>
</dbReference>
<dbReference type="EMBL" id="RQGF01000025">
    <property type="protein sequence ID" value="TGL61614.1"/>
    <property type="molecule type" value="Genomic_DNA"/>
</dbReference>
<evidence type="ECO:0000256" key="1">
    <source>
        <dbReference type="ARBA" id="ARBA00004821"/>
    </source>
</evidence>
<keyword evidence="4 7" id="KW-0012">Acyltransferase</keyword>
<feature type="domain" description="BPL/LPL catalytic" evidence="6">
    <location>
        <begin position="36"/>
        <end position="224"/>
    </location>
</feature>